<accession>L7MC53</accession>
<dbReference type="EMBL" id="GACK01004270">
    <property type="protein sequence ID" value="JAA60764.1"/>
    <property type="molecule type" value="mRNA"/>
</dbReference>
<feature type="signal peptide" evidence="1">
    <location>
        <begin position="1"/>
        <end position="17"/>
    </location>
</feature>
<dbReference type="AlphaFoldDB" id="L7MC53"/>
<evidence type="ECO:0000256" key="1">
    <source>
        <dbReference type="SAM" id="SignalP"/>
    </source>
</evidence>
<proteinExistence type="evidence at transcript level"/>
<organism evidence="2">
    <name type="scientific">Rhipicephalus pulchellus</name>
    <name type="common">Yellow backed tick</name>
    <name type="synonym">Dermacentor pulchellus</name>
    <dbReference type="NCBI Taxonomy" id="72859"/>
    <lineage>
        <taxon>Eukaryota</taxon>
        <taxon>Metazoa</taxon>
        <taxon>Ecdysozoa</taxon>
        <taxon>Arthropoda</taxon>
        <taxon>Chelicerata</taxon>
        <taxon>Arachnida</taxon>
        <taxon>Acari</taxon>
        <taxon>Parasitiformes</taxon>
        <taxon>Ixodida</taxon>
        <taxon>Ixodoidea</taxon>
        <taxon>Ixodidae</taxon>
        <taxon>Rhipicephalinae</taxon>
        <taxon>Rhipicephalus</taxon>
        <taxon>Rhipicephalus</taxon>
    </lineage>
</organism>
<evidence type="ECO:0000313" key="2">
    <source>
        <dbReference type="EMBL" id="JAA60764.1"/>
    </source>
</evidence>
<reference evidence="2" key="2">
    <citation type="journal article" date="2015" name="J. Proteomics">
        <title>Sexual differences in the sialomes of the zebra tick, Rhipicephalus pulchellus.</title>
        <authorList>
            <person name="Tan A.W."/>
            <person name="Francischetti I.M."/>
            <person name="Slovak M."/>
            <person name="Kini R.M."/>
            <person name="Ribeiro J.M."/>
        </authorList>
    </citation>
    <scope>NUCLEOTIDE SEQUENCE</scope>
    <source>
        <tissue evidence="2">Salivary gland</tissue>
    </source>
</reference>
<reference evidence="2" key="1">
    <citation type="submission" date="2012-11" db="EMBL/GenBank/DDBJ databases">
        <authorList>
            <person name="Lucero-Rivera Y.E."/>
            <person name="Tovar-Ramirez D."/>
        </authorList>
    </citation>
    <scope>NUCLEOTIDE SEQUENCE</scope>
    <source>
        <tissue evidence="2">Salivary gland</tissue>
    </source>
</reference>
<keyword evidence="1" id="KW-0732">Signal</keyword>
<name>L7MC53_RHIPC</name>
<protein>
    <submittedName>
        <fullName evidence="2">Putative secreted peptide</fullName>
    </submittedName>
</protein>
<feature type="chain" id="PRO_5003981237" evidence="1">
    <location>
        <begin position="18"/>
        <end position="139"/>
    </location>
</feature>
<sequence>MAVLFFFFLPSGPVTLARKRAHDAAGADTGASDCKSSSTCSQARVHRFRRTLKNPRWSKFPEPSTTASLIIIWSFWDVKPQILLLLSSTCSSSQHHYVLNIVKVPAIDESGCTFLCAPLLVRGANKRRNCDAPSHIMVA</sequence>